<dbReference type="Proteomes" id="UP000046947">
    <property type="component" value="Unassembled WGS sequence"/>
</dbReference>
<evidence type="ECO:0000313" key="3">
    <source>
        <dbReference type="EMBL" id="CKR94611.1"/>
    </source>
</evidence>
<sequence>MYLVSLQGQATSFWPGSSGAPTECSALTKKPSSPIFSSAALPIRVMVRMETTTYSESVISTPSLGSSAPSGPIQNGTTYMVRPRMQPRYRSFMMDRISPGSIQLLVGPASISFAEQMYVRDSTRATSDGSDNAR</sequence>
<dbReference type="Proteomes" id="UP000048948">
    <property type="component" value="Unassembled WGS sequence"/>
</dbReference>
<evidence type="ECO:0000313" key="2">
    <source>
        <dbReference type="EMBL" id="CFE73719.1"/>
    </source>
</evidence>
<evidence type="ECO:0000256" key="1">
    <source>
        <dbReference type="SAM" id="MobiDB-lite"/>
    </source>
</evidence>
<dbReference type="EMBL" id="CNFT01000574">
    <property type="protein sequence ID" value="CKR94611.1"/>
    <property type="molecule type" value="Genomic_DNA"/>
</dbReference>
<gene>
    <name evidence="5" type="ORF">ERS007661_02263</name>
    <name evidence="2" type="ORF">ERS007688_03805</name>
    <name evidence="4" type="ORF">ERS027646_03574</name>
    <name evidence="3" type="ORF">ERS027659_02424</name>
</gene>
<evidence type="ECO:0000313" key="7">
    <source>
        <dbReference type="Proteomes" id="UP000046947"/>
    </source>
</evidence>
<protein>
    <submittedName>
        <fullName evidence="2">Uncharacterized protein</fullName>
    </submittedName>
</protein>
<evidence type="ECO:0000313" key="8">
    <source>
        <dbReference type="Proteomes" id="UP000048948"/>
    </source>
</evidence>
<reference evidence="6 7" key="1">
    <citation type="submission" date="2015-03" db="EMBL/GenBank/DDBJ databases">
        <authorList>
            <consortium name="Pathogen Informatics"/>
        </authorList>
    </citation>
    <scope>NUCLEOTIDE SEQUENCE [LARGE SCALE GENOMIC DNA]</scope>
    <source>
        <strain evidence="4 8">Bir 172</strain>
        <strain evidence="3 9">Bir 185</strain>
        <strain evidence="5 6">D00501624</strain>
        <strain evidence="2 7">H09601792</strain>
    </source>
</reference>
<name>A0A654ZIL1_MYCTX</name>
<organism evidence="2 7">
    <name type="scientific">Mycobacterium tuberculosis</name>
    <dbReference type="NCBI Taxonomy" id="1773"/>
    <lineage>
        <taxon>Bacteria</taxon>
        <taxon>Bacillati</taxon>
        <taxon>Actinomycetota</taxon>
        <taxon>Actinomycetes</taxon>
        <taxon>Mycobacteriales</taxon>
        <taxon>Mycobacteriaceae</taxon>
        <taxon>Mycobacterium</taxon>
        <taxon>Mycobacterium tuberculosis complex</taxon>
    </lineage>
</organism>
<evidence type="ECO:0000313" key="6">
    <source>
        <dbReference type="Proteomes" id="UP000039217"/>
    </source>
</evidence>
<dbReference type="EMBL" id="CNGE01000862">
    <property type="protein sequence ID" value="CKT43982.1"/>
    <property type="molecule type" value="Genomic_DNA"/>
</dbReference>
<evidence type="ECO:0000313" key="9">
    <source>
        <dbReference type="Proteomes" id="UP000050164"/>
    </source>
</evidence>
<feature type="region of interest" description="Disordered" evidence="1">
    <location>
        <begin position="58"/>
        <end position="78"/>
    </location>
</feature>
<dbReference type="AlphaFoldDB" id="A0A654ZIL1"/>
<evidence type="ECO:0000313" key="5">
    <source>
        <dbReference type="EMBL" id="CNV39638.1"/>
    </source>
</evidence>
<dbReference type="Proteomes" id="UP000050164">
    <property type="component" value="Unassembled WGS sequence"/>
</dbReference>
<evidence type="ECO:0000313" key="4">
    <source>
        <dbReference type="EMBL" id="CKT43982.1"/>
    </source>
</evidence>
<dbReference type="EMBL" id="CQQC01000764">
    <property type="protein sequence ID" value="CNV39638.1"/>
    <property type="molecule type" value="Genomic_DNA"/>
</dbReference>
<accession>A0A654ZIL1</accession>
<dbReference type="Proteomes" id="UP000039217">
    <property type="component" value="Unassembled WGS sequence"/>
</dbReference>
<dbReference type="EMBL" id="CFOH01000910">
    <property type="protein sequence ID" value="CFE73719.1"/>
    <property type="molecule type" value="Genomic_DNA"/>
</dbReference>
<proteinExistence type="predicted"/>